<dbReference type="Gene3D" id="2.60.40.10">
    <property type="entry name" value="Immunoglobulins"/>
    <property type="match status" value="1"/>
</dbReference>
<accession>A0A7G7IT53</accession>
<evidence type="ECO:0000256" key="5">
    <source>
        <dbReference type="ARBA" id="ARBA00023088"/>
    </source>
</evidence>
<keyword evidence="3" id="KW-0964">Secreted</keyword>
<gene>
    <name evidence="6" type="ORF">NCTC12204_02518</name>
</gene>
<reference evidence="6 7" key="1">
    <citation type="submission" date="2019-05" db="EMBL/GenBank/DDBJ databases">
        <authorList>
            <consortium name="Pathogen Informatics"/>
        </authorList>
    </citation>
    <scope>NUCLEOTIDE SEQUENCE [LARGE SCALE GENOMIC DNA]</scope>
    <source>
        <strain evidence="6 7">NCTC12204</strain>
    </source>
</reference>
<evidence type="ECO:0000313" key="7">
    <source>
        <dbReference type="Proteomes" id="UP000352698"/>
    </source>
</evidence>
<evidence type="ECO:0000256" key="1">
    <source>
        <dbReference type="ARBA" id="ARBA00004191"/>
    </source>
</evidence>
<keyword evidence="2" id="KW-0134">Cell wall</keyword>
<dbReference type="Gene3D" id="2.60.40.740">
    <property type="match status" value="1"/>
</dbReference>
<dbReference type="Gene3D" id="2.60.40.1280">
    <property type="match status" value="1"/>
</dbReference>
<evidence type="ECO:0000313" key="6">
    <source>
        <dbReference type="EMBL" id="VTQ69909.1"/>
    </source>
</evidence>
<dbReference type="Proteomes" id="UP000352698">
    <property type="component" value="Unassembled WGS sequence"/>
</dbReference>
<comment type="caution">
    <text evidence="6">The sequence shown here is derived from an EMBL/GenBank/DDBJ whole genome shotgun (WGS) entry which is preliminary data.</text>
</comment>
<comment type="subcellular location">
    <subcellularLocation>
        <location evidence="1">Secreted</location>
        <location evidence="1">Cell wall</location>
    </subcellularLocation>
</comment>
<dbReference type="InterPro" id="IPR011252">
    <property type="entry name" value="Fibrogen-bd_dom1"/>
</dbReference>
<protein>
    <submittedName>
        <fullName evidence="6">Streptococcal pilin isopeptide linkage domain-containing protein</fullName>
    </submittedName>
</protein>
<name>A0A7G7IT53_ENTHR</name>
<evidence type="ECO:0000256" key="3">
    <source>
        <dbReference type="ARBA" id="ARBA00022525"/>
    </source>
</evidence>
<sequence length="1606" mass="181887">MGMKVKIRQVCLQLMMLLTILVPLSNPLFLMGPLVHASSNGHFQVTGQPTGFQLGEAYGNNDNGVQLMIDPEKDGTYTNDLPETGVPSDTNVRLQINWWLVDDDIYPSGDLMANERYTIIENIPDTLLIPAGGLSGELMDETGRFSFGTFYVNEDRSIAIQFNTRIYNFSEIQGSFSIDTSFDNITEELIVDLGEYGVVEVPIIVKGEEIVEKQGIGFNRDTGIVEWEALINEEHRALTNVKITDFFGDNQEFVSVSIQKKEVEDEQFHPLLASDYSQAQQDNQITWTIRNNEAPKRTAYRLIIRTRVKDLSQPTVHNQLIVESDELGRTETNDVEFDIVKQDFSKRIAKNPNGSDKIDFYRATDEPGQPTGNREAYDYVLVTWQIDTYYYVDGEKDPIVDRLSVIPANAASHTFEQNSLQITGTNAEGFTVGFNAENTEMTLTPPGDANGTYRITYQTRIQTTDGQVSADTIQFSNHAIQGSFGEGSAGGIIPNPSMPGIVKRGVGGDQTQQIQHWEILFNQENKLVEQVEIRDSSIIFEEDLVRLFDPNNYHGYYENNVRPFKWIYYARSLLESTLVITDDVGNTLEKDVDFELVLHNLSEPDERLMLPDGSYLHQANSAYQTGFTIRLIGDYETTDRTIKIHFSTKEHQLSSRGYLKIWDEDPSQFNRSNYYSSDPVVQGTYPWLGGTYIHPDITFFNYAKATWRQGDVQYSQDSVGYGTFGNWHYSLINDGHKKGLFLQPGQKYEEAIAEDAEQADAGNIGTFEYWTDESFSNESRQPVYTGIVDRYQTLFRLEFNPSSGPLPAGTVIEDDFSTLAGWEFKPDSVHVFQGTANLAGPIDPDTNQHRWKIAAGDYAGNERLVEGTDYRLEYDPQTQLMRIVLLKESHRPIVIFFIADYVATQELADNPLLAGSYKNIATLTSPGGRKTEVETQVTIPTESLVIKTGEVADDGEHITYRVIVNPGGAKYQNLYLFDLMDHEEETTLLLDPDTGKYRINVFEGKYNPQTQQFEKIRRLIDEQDFLLLAPQQLLVPYLPEYIGVDGRGAYQIFEWQANPENDTSEAHWISQQTGRALSEPGVKAETAFDQLAADGLINLSQKTAHFQLVVGDNTGQSEVTDKTLIVEYTAQTTADSVNNRAGVFLNGKQKVTEESITDITTGEGYASGIHRIVEFYKADHEGNDLTGSEFRLEKKSKDFFQEQFPERVLGTFTVDNPTQIGGVHEEEAYGLTNGIYRLTEITPPAGPFAVLPEPIYFKVQASGTTSREEEIFFTDEQGIPVTQERATIQLDNGQFKLTVENRPKPFTIEKNWDFTTPNAAVPEEIKEDYEITVNLLREQRHEQSDEWRLDASFTPMTFTLNQENEFKVLVEELADLGEDYRYIVKETSIINTKTGKNLQPYFDLSSGEEGDQVDNLNKIVKDANHNWQITLKNSTTPESTPERVYVGFEKQFEFSDLDYSSINYITFELFRSVEEGEKQKIQTILLTPGDTGEGLKWISNRLEKFTPDGQAYHYYIREISITDHEGSDLSERFRLADTDYILLQPHEAVQNLDEMEVVPIMNTETSGLLPMTGGPGLRFFLIAALTTIVLLLGWLFYRLRSKRNSK</sequence>
<keyword evidence="5" id="KW-0572">Peptidoglycan-anchor</keyword>
<dbReference type="RefSeq" id="WP_010736963.1">
    <property type="nucleotide sequence ID" value="NZ_CABEEP010000001.1"/>
</dbReference>
<proteinExistence type="predicted"/>
<organism evidence="6 7">
    <name type="scientific">Enterococcus hirae</name>
    <dbReference type="NCBI Taxonomy" id="1354"/>
    <lineage>
        <taxon>Bacteria</taxon>
        <taxon>Bacillati</taxon>
        <taxon>Bacillota</taxon>
        <taxon>Bacilli</taxon>
        <taxon>Lactobacillales</taxon>
        <taxon>Enterococcaceae</taxon>
        <taxon>Enterococcus</taxon>
    </lineage>
</organism>
<dbReference type="EMBL" id="CABEEP010000001">
    <property type="protein sequence ID" value="VTQ69909.1"/>
    <property type="molecule type" value="Genomic_DNA"/>
</dbReference>
<dbReference type="SUPFAM" id="SSF49401">
    <property type="entry name" value="Bacterial adhesins"/>
    <property type="match status" value="1"/>
</dbReference>
<dbReference type="InterPro" id="IPR013783">
    <property type="entry name" value="Ig-like_fold"/>
</dbReference>
<keyword evidence="4" id="KW-0732">Signal</keyword>
<evidence type="ECO:0000256" key="2">
    <source>
        <dbReference type="ARBA" id="ARBA00022512"/>
    </source>
</evidence>
<dbReference type="GO" id="GO:0007155">
    <property type="term" value="P:cell adhesion"/>
    <property type="evidence" value="ECO:0007669"/>
    <property type="project" value="InterPro"/>
</dbReference>
<dbReference type="InterPro" id="IPR008966">
    <property type="entry name" value="Adhesion_dom_sf"/>
</dbReference>
<evidence type="ECO:0000256" key="4">
    <source>
        <dbReference type="ARBA" id="ARBA00022729"/>
    </source>
</evidence>